<dbReference type="OrthoDB" id="1001431at2759"/>
<feature type="compositionally biased region" description="Low complexity" evidence="1">
    <location>
        <begin position="34"/>
        <end position="51"/>
    </location>
</feature>
<gene>
    <name evidence="3" type="ORF">COLO4_10338</name>
</gene>
<dbReference type="PANTHER" id="PTHR35218:SF9">
    <property type="entry name" value="ENDONUCLEASE_EXONUCLEASE_PHOSPHATASE DOMAIN-CONTAINING PROTEIN"/>
    <property type="match status" value="1"/>
</dbReference>
<keyword evidence="3" id="KW-0255">Endonuclease</keyword>
<keyword evidence="4" id="KW-1185">Reference proteome</keyword>
<dbReference type="Pfam" id="PF03372">
    <property type="entry name" value="Exo_endo_phos"/>
    <property type="match status" value="1"/>
</dbReference>
<feature type="domain" description="Endonuclease/exonuclease/phosphatase" evidence="2">
    <location>
        <begin position="252"/>
        <end position="416"/>
    </location>
</feature>
<feature type="region of interest" description="Disordered" evidence="1">
    <location>
        <begin position="1"/>
        <end position="141"/>
    </location>
</feature>
<protein>
    <submittedName>
        <fullName evidence="3">Endonuclease/exonuclease/phosphatase</fullName>
    </submittedName>
</protein>
<organism evidence="3 4">
    <name type="scientific">Corchorus olitorius</name>
    <dbReference type="NCBI Taxonomy" id="93759"/>
    <lineage>
        <taxon>Eukaryota</taxon>
        <taxon>Viridiplantae</taxon>
        <taxon>Streptophyta</taxon>
        <taxon>Embryophyta</taxon>
        <taxon>Tracheophyta</taxon>
        <taxon>Spermatophyta</taxon>
        <taxon>Magnoliopsida</taxon>
        <taxon>eudicotyledons</taxon>
        <taxon>Gunneridae</taxon>
        <taxon>Pentapetalae</taxon>
        <taxon>rosids</taxon>
        <taxon>malvids</taxon>
        <taxon>Malvales</taxon>
        <taxon>Malvaceae</taxon>
        <taxon>Grewioideae</taxon>
        <taxon>Apeibeae</taxon>
        <taxon>Corchorus</taxon>
    </lineage>
</organism>
<feature type="region of interest" description="Disordered" evidence="1">
    <location>
        <begin position="192"/>
        <end position="228"/>
    </location>
</feature>
<comment type="caution">
    <text evidence="3">The sequence shown here is derived from an EMBL/GenBank/DDBJ whole genome shotgun (WGS) entry which is preliminary data.</text>
</comment>
<evidence type="ECO:0000256" key="1">
    <source>
        <dbReference type="SAM" id="MobiDB-lite"/>
    </source>
</evidence>
<feature type="compositionally biased region" description="Polar residues" evidence="1">
    <location>
        <begin position="192"/>
        <end position="204"/>
    </location>
</feature>
<dbReference type="EMBL" id="AWUE01014475">
    <property type="protein sequence ID" value="OMP03577.1"/>
    <property type="molecule type" value="Genomic_DNA"/>
</dbReference>
<dbReference type="GO" id="GO:0004519">
    <property type="term" value="F:endonuclease activity"/>
    <property type="evidence" value="ECO:0007669"/>
    <property type="project" value="UniProtKB-KW"/>
</dbReference>
<feature type="compositionally biased region" description="Polar residues" evidence="1">
    <location>
        <begin position="1"/>
        <end position="11"/>
    </location>
</feature>
<dbReference type="InterPro" id="IPR036691">
    <property type="entry name" value="Endo/exonu/phosph_ase_sf"/>
</dbReference>
<accession>A0A1R3K8Z7</accession>
<keyword evidence="3" id="KW-0378">Hydrolase</keyword>
<dbReference type="AlphaFoldDB" id="A0A1R3K8Z7"/>
<reference evidence="4" key="1">
    <citation type="submission" date="2013-09" db="EMBL/GenBank/DDBJ databases">
        <title>Corchorus olitorius genome sequencing.</title>
        <authorList>
            <person name="Alam M."/>
            <person name="Haque M.S."/>
            <person name="Islam M.S."/>
            <person name="Emdad E.M."/>
            <person name="Islam M.M."/>
            <person name="Ahmed B."/>
            <person name="Halim A."/>
            <person name="Hossen Q.M.M."/>
            <person name="Hossain M.Z."/>
            <person name="Ahmed R."/>
            <person name="Khan M.M."/>
            <person name="Islam R."/>
            <person name="Rashid M.M."/>
            <person name="Khan S.A."/>
            <person name="Rahman M.S."/>
            <person name="Alam M."/>
            <person name="Yahiya A.S."/>
            <person name="Khan M.S."/>
            <person name="Azam M.S."/>
            <person name="Haque T."/>
            <person name="Lashkar M.Z.H."/>
            <person name="Akhand A.I."/>
            <person name="Morshed G."/>
            <person name="Roy S."/>
            <person name="Uddin K.S."/>
            <person name="Rabeya T."/>
            <person name="Hossain A.S."/>
            <person name="Chowdhury A."/>
            <person name="Snigdha A.R."/>
            <person name="Mortoza M.S."/>
            <person name="Matin S.A."/>
            <person name="Hoque S.M.E."/>
            <person name="Islam M.K."/>
            <person name="Roy D.K."/>
            <person name="Haider R."/>
            <person name="Moosa M.M."/>
            <person name="Elias S.M."/>
            <person name="Hasan A.M."/>
            <person name="Jahan S."/>
            <person name="Shafiuddin M."/>
            <person name="Mahmood N."/>
            <person name="Shommy N.S."/>
        </authorList>
    </citation>
    <scope>NUCLEOTIDE SEQUENCE [LARGE SCALE GENOMIC DNA]</scope>
    <source>
        <strain evidence="4">cv. O-4</strain>
    </source>
</reference>
<dbReference type="STRING" id="93759.A0A1R3K8Z7"/>
<proteinExistence type="predicted"/>
<feature type="compositionally biased region" description="Basic residues" evidence="1">
    <location>
        <begin position="22"/>
        <end position="31"/>
    </location>
</feature>
<dbReference type="PANTHER" id="PTHR35218">
    <property type="entry name" value="RNASE H DOMAIN-CONTAINING PROTEIN"/>
    <property type="match status" value="1"/>
</dbReference>
<evidence type="ECO:0000313" key="4">
    <source>
        <dbReference type="Proteomes" id="UP000187203"/>
    </source>
</evidence>
<dbReference type="Gene3D" id="3.60.10.10">
    <property type="entry name" value="Endonuclease/exonuclease/phosphatase"/>
    <property type="match status" value="1"/>
</dbReference>
<name>A0A1R3K8Z7_9ROSI</name>
<dbReference type="SUPFAM" id="SSF56219">
    <property type="entry name" value="DNase I-like"/>
    <property type="match status" value="1"/>
</dbReference>
<dbReference type="Proteomes" id="UP000187203">
    <property type="component" value="Unassembled WGS sequence"/>
</dbReference>
<evidence type="ECO:0000313" key="3">
    <source>
        <dbReference type="EMBL" id="OMP03577.1"/>
    </source>
</evidence>
<dbReference type="InterPro" id="IPR005135">
    <property type="entry name" value="Endo/exonuclease/phosphatase"/>
</dbReference>
<sequence length="526" mass="58814">MTLEMTQNSLENPDLKDEAIRRDKKKYKKRRAEASPVVVAAAANADPSVSSQAPSHVEGSSDVGFGPWMIVQRKGRRPVKDTQGKDKAKADGEGSDSRIRSNAVNGAGRDSQNRYNPLNGAPLDSGDKANEPLPKVVNKSFKDVKSVAKPEWIPKKEGSFKIGSKSVVKKGQKDKKKVDDCALFSNSFLDRTRASSSSEPTSRADQPPVENPGGEAVKSLTTDPLSLPQQHPPSSLGLILWFGNFFLMSILLWNCRGAANPVFRRNVRELIRSHHVDLLIIVEPKVSDAKTDRIIRSLRFDGFTKVDAVGFSGGIWVLWKSFIGLVNVVEKGGQFISIFITDNKGLRWALTVVYASPTPSVLDFLWNYLNDFDEFDNIPWLLLGDLNQVLTAEEKSGGRPEPVRRMEKFWEVIDRRHLIDLEASGCKFTWSNKQPPGYLIKKKLDRALCNVHWRHYFSDAFVRNFPRAHSDHCPVAISLYGLVSTNPSARPFRFEAAWRSHETFPMVLLDAWNSTDSLISSSYGFG</sequence>
<evidence type="ECO:0000259" key="2">
    <source>
        <dbReference type="Pfam" id="PF03372"/>
    </source>
</evidence>
<keyword evidence="3" id="KW-0540">Nuclease</keyword>
<feature type="compositionally biased region" description="Basic and acidic residues" evidence="1">
    <location>
        <begin position="78"/>
        <end position="99"/>
    </location>
</feature>